<evidence type="ECO:0000313" key="3">
    <source>
        <dbReference type="Proteomes" id="UP000193577"/>
    </source>
</evidence>
<dbReference type="AlphaFoldDB" id="A0AA91PBQ3"/>
<organism evidence="2 3">
    <name type="scientific">Mycolicibacillus koreensis</name>
    <dbReference type="NCBI Taxonomy" id="1069220"/>
    <lineage>
        <taxon>Bacteria</taxon>
        <taxon>Bacillati</taxon>
        <taxon>Actinomycetota</taxon>
        <taxon>Actinomycetes</taxon>
        <taxon>Mycobacteriales</taxon>
        <taxon>Mycobacteriaceae</taxon>
        <taxon>Mycolicibacillus</taxon>
    </lineage>
</organism>
<dbReference type="EMBL" id="NCXO01000055">
    <property type="protein sequence ID" value="OSC28365.1"/>
    <property type="molecule type" value="Genomic_DNA"/>
</dbReference>
<gene>
    <name evidence="2" type="ORF">B8W67_17740</name>
</gene>
<evidence type="ECO:0000256" key="1">
    <source>
        <dbReference type="SAM" id="MobiDB-lite"/>
    </source>
</evidence>
<proteinExistence type="predicted"/>
<reference evidence="2 3" key="1">
    <citation type="submission" date="2017-04" db="EMBL/GenBank/DDBJ databases">
        <title>The new phylogeny of genus Mycobacterium.</title>
        <authorList>
            <person name="Tortoli E."/>
            <person name="Trovato A."/>
            <person name="Cirillo D.M."/>
        </authorList>
    </citation>
    <scope>NUCLEOTIDE SEQUENCE [LARGE SCALE GENOMIC DNA]</scope>
    <source>
        <strain evidence="2 3">KCTC 19819</strain>
    </source>
</reference>
<protein>
    <submittedName>
        <fullName evidence="2">Uncharacterized protein</fullName>
    </submittedName>
</protein>
<name>A0AA91PBQ3_9MYCO</name>
<dbReference type="Proteomes" id="UP000193577">
    <property type="component" value="Unassembled WGS sequence"/>
</dbReference>
<comment type="caution">
    <text evidence="2">The sequence shown here is derived from an EMBL/GenBank/DDBJ whole genome shotgun (WGS) entry which is preliminary data.</text>
</comment>
<keyword evidence="3" id="KW-1185">Reference proteome</keyword>
<sequence length="115" mass="12041">MAAVRDGTSCGPLRRDPTVERVATLSNQSTRDYLEHTARHVPVDDPLAVLRELGGDAGTAIQLQGFGPDTATAIKGVLLQGNTSIGVCSFDRIGTSVLRTADGERVLVVAVLAGR</sequence>
<feature type="region of interest" description="Disordered" evidence="1">
    <location>
        <begin position="1"/>
        <end position="27"/>
    </location>
</feature>
<evidence type="ECO:0000313" key="2">
    <source>
        <dbReference type="EMBL" id="OSC28365.1"/>
    </source>
</evidence>
<accession>A0AA91PBQ3</accession>